<evidence type="ECO:0000259" key="10">
    <source>
        <dbReference type="Pfam" id="PF20238"/>
    </source>
</evidence>
<dbReference type="GO" id="GO:0005886">
    <property type="term" value="C:plasma membrane"/>
    <property type="evidence" value="ECO:0007669"/>
    <property type="project" value="UniProtKB-SubCell"/>
</dbReference>
<evidence type="ECO:0000256" key="5">
    <source>
        <dbReference type="ARBA" id="ARBA00023136"/>
    </source>
</evidence>
<evidence type="ECO:0000313" key="12">
    <source>
        <dbReference type="Proteomes" id="UP000053317"/>
    </source>
</evidence>
<accession>A0A0G2GKP2</accession>
<comment type="subcellular location">
    <subcellularLocation>
        <location evidence="1">Cell membrane</location>
        <topology evidence="1">Lipid-anchor</topology>
        <topology evidence="1">GPI-anchor</topology>
    </subcellularLocation>
</comment>
<dbReference type="OrthoDB" id="2587363at2759"/>
<dbReference type="PANTHER" id="PTHR34992">
    <property type="entry name" value="HYPHAL ANASTAMOSIS-7 PROTEIN"/>
    <property type="match status" value="1"/>
</dbReference>
<dbReference type="InterPro" id="IPR046936">
    <property type="entry name" value="BIM1-like"/>
</dbReference>
<dbReference type="GO" id="GO:0098552">
    <property type="term" value="C:side of membrane"/>
    <property type="evidence" value="ECO:0007669"/>
    <property type="project" value="UniProtKB-KW"/>
</dbReference>
<name>A0A0G2GKP2_PHACM</name>
<reference evidence="11 12" key="1">
    <citation type="submission" date="2015-05" db="EMBL/GenBank/DDBJ databases">
        <title>Distinctive expansion of gene families associated with plant cell wall degradation and secondary metabolism in the genomes of grapevine trunk pathogens.</title>
        <authorList>
            <person name="Lawrence D.P."/>
            <person name="Travadon R."/>
            <person name="Rolshausen P.E."/>
            <person name="Baumgartner K."/>
        </authorList>
    </citation>
    <scope>NUCLEOTIDE SEQUENCE [LARGE SCALE GENOMIC DNA]</scope>
    <source>
        <strain evidence="11">UCRPC4</strain>
    </source>
</reference>
<evidence type="ECO:0000256" key="1">
    <source>
        <dbReference type="ARBA" id="ARBA00004609"/>
    </source>
</evidence>
<dbReference type="CDD" id="cd21176">
    <property type="entry name" value="LPMO_auxiliary-like"/>
    <property type="match status" value="1"/>
</dbReference>
<feature type="region of interest" description="Disordered" evidence="8">
    <location>
        <begin position="153"/>
        <end position="195"/>
    </location>
</feature>
<keyword evidence="9" id="KW-1133">Transmembrane helix</keyword>
<gene>
    <name evidence="11" type="ORF">UCRPC4_g05536</name>
</gene>
<dbReference type="AlphaFoldDB" id="A0A0G2GKP2"/>
<evidence type="ECO:0000313" key="11">
    <source>
        <dbReference type="EMBL" id="KKY17475.1"/>
    </source>
</evidence>
<evidence type="ECO:0000256" key="4">
    <source>
        <dbReference type="ARBA" id="ARBA00022729"/>
    </source>
</evidence>
<dbReference type="Proteomes" id="UP000053317">
    <property type="component" value="Unassembled WGS sequence"/>
</dbReference>
<reference evidence="11 12" key="2">
    <citation type="submission" date="2015-05" db="EMBL/GenBank/DDBJ databases">
        <authorList>
            <person name="Morales-Cruz A."/>
            <person name="Amrine K.C."/>
            <person name="Cantu D."/>
        </authorList>
    </citation>
    <scope>NUCLEOTIDE SEQUENCE [LARGE SCALE GENOMIC DNA]</scope>
    <source>
        <strain evidence="11">UCRPC4</strain>
    </source>
</reference>
<evidence type="ECO:0000256" key="3">
    <source>
        <dbReference type="ARBA" id="ARBA00022622"/>
    </source>
</evidence>
<evidence type="ECO:0000256" key="7">
    <source>
        <dbReference type="ARBA" id="ARBA00023288"/>
    </source>
</evidence>
<feature type="compositionally biased region" description="Low complexity" evidence="8">
    <location>
        <begin position="153"/>
        <end position="189"/>
    </location>
</feature>
<evidence type="ECO:0000256" key="9">
    <source>
        <dbReference type="SAM" id="Phobius"/>
    </source>
</evidence>
<dbReference type="PANTHER" id="PTHR34992:SF5">
    <property type="entry name" value="ANCHORED PROTEIN, PUTATIVE (AFU_ORTHOLOGUE AFUA_6G02800)-RELATED"/>
    <property type="match status" value="1"/>
</dbReference>
<keyword evidence="12" id="KW-1185">Reference proteome</keyword>
<dbReference type="EMBL" id="LCWF01000145">
    <property type="protein sequence ID" value="KKY17475.1"/>
    <property type="molecule type" value="Genomic_DNA"/>
</dbReference>
<evidence type="ECO:0000256" key="8">
    <source>
        <dbReference type="SAM" id="MobiDB-lite"/>
    </source>
</evidence>
<proteinExistence type="predicted"/>
<feature type="transmembrane region" description="Helical" evidence="9">
    <location>
        <begin position="202"/>
        <end position="225"/>
    </location>
</feature>
<keyword evidence="6" id="KW-0325">Glycoprotein</keyword>
<keyword evidence="2" id="KW-1003">Cell membrane</keyword>
<keyword evidence="9" id="KW-0812">Transmembrane</keyword>
<organism evidence="11 12">
    <name type="scientific">Phaeomoniella chlamydospora</name>
    <name type="common">Phaeoacremonium chlamydosporum</name>
    <dbReference type="NCBI Taxonomy" id="158046"/>
    <lineage>
        <taxon>Eukaryota</taxon>
        <taxon>Fungi</taxon>
        <taxon>Dikarya</taxon>
        <taxon>Ascomycota</taxon>
        <taxon>Pezizomycotina</taxon>
        <taxon>Eurotiomycetes</taxon>
        <taxon>Chaetothyriomycetidae</taxon>
        <taxon>Phaeomoniellales</taxon>
        <taxon>Phaeomoniellaceae</taxon>
        <taxon>Phaeomoniella</taxon>
    </lineage>
</organism>
<sequence length="262" mass="27528">MGPVAFLWPPDRAWGAAQDNTPPCGSQAGVTNRTEFPLTNGAVSLVIQDESYNVNLAIAYINDPTSNDEFETIVSSSNYPELDPGHECYSVPNPPSSVVSGSNATLQLKYVSDFDTDTNETYYACADITYVPLSEFTEDVLCFNVSTEDTEVTTSSVGASGTASSTSSSTAASATTTTTGTSSANSNASQKSRHNGGLSGGAIAGVVVGSVAGAALLALAAVYLWRYRQKKVQRDRVVALRMGDWTNPAKRTASQETPSEAH</sequence>
<keyword evidence="5 9" id="KW-0472">Membrane</keyword>
<evidence type="ECO:0000256" key="6">
    <source>
        <dbReference type="ARBA" id="ARBA00023180"/>
    </source>
</evidence>
<keyword evidence="3" id="KW-0336">GPI-anchor</keyword>
<feature type="domain" description="Copper acquisition factor BIM1-like" evidence="10">
    <location>
        <begin position="1"/>
        <end position="146"/>
    </location>
</feature>
<keyword evidence="7" id="KW-0449">Lipoprotein</keyword>
<dbReference type="InterPro" id="IPR046530">
    <property type="entry name" value="BIM1-like_dom"/>
</dbReference>
<comment type="caution">
    <text evidence="11">The sequence shown here is derived from an EMBL/GenBank/DDBJ whole genome shotgun (WGS) entry which is preliminary data.</text>
</comment>
<keyword evidence="4" id="KW-0732">Signal</keyword>
<evidence type="ECO:0000256" key="2">
    <source>
        <dbReference type="ARBA" id="ARBA00022475"/>
    </source>
</evidence>
<dbReference type="Pfam" id="PF20238">
    <property type="entry name" value="BIM1-like_dom"/>
    <property type="match status" value="1"/>
</dbReference>
<protein>
    <submittedName>
        <fullName evidence="11">Gpi anchored protein</fullName>
    </submittedName>
</protein>